<dbReference type="Gene3D" id="1.20.1340.10">
    <property type="entry name" value="dopa decarboxylase, N-terminal domain"/>
    <property type="match status" value="1"/>
</dbReference>
<reference evidence="2 3" key="1">
    <citation type="submission" date="2023-03" db="EMBL/GenBank/DDBJ databases">
        <title>WGS of Gossypium arboreum.</title>
        <authorList>
            <person name="Yu D."/>
        </authorList>
    </citation>
    <scope>NUCLEOTIDE SEQUENCE [LARGE SCALE GENOMIC DNA]</scope>
    <source>
        <tissue evidence="2">Leaf</tissue>
    </source>
</reference>
<name>A0ABR0MI94_GOSAR</name>
<keyword evidence="3" id="KW-1185">Reference proteome</keyword>
<dbReference type="Proteomes" id="UP001358586">
    <property type="component" value="Chromosome 13"/>
</dbReference>
<dbReference type="PANTHER" id="PTHR11999:SF169">
    <property type="entry name" value="TYROSINE DECARBOXYLASE 1-LIKE"/>
    <property type="match status" value="1"/>
</dbReference>
<evidence type="ECO:0000313" key="3">
    <source>
        <dbReference type="Proteomes" id="UP001358586"/>
    </source>
</evidence>
<keyword evidence="1" id="KW-0456">Lyase</keyword>
<evidence type="ECO:0000313" key="2">
    <source>
        <dbReference type="EMBL" id="KAK5772963.1"/>
    </source>
</evidence>
<comment type="caution">
    <text evidence="2">The sequence shown here is derived from an EMBL/GenBank/DDBJ whole genome shotgun (WGS) entry which is preliminary data.</text>
</comment>
<organism evidence="2 3">
    <name type="scientific">Gossypium arboreum</name>
    <name type="common">Tree cotton</name>
    <name type="synonym">Gossypium nanking</name>
    <dbReference type="NCBI Taxonomy" id="29729"/>
    <lineage>
        <taxon>Eukaryota</taxon>
        <taxon>Viridiplantae</taxon>
        <taxon>Streptophyta</taxon>
        <taxon>Embryophyta</taxon>
        <taxon>Tracheophyta</taxon>
        <taxon>Spermatophyta</taxon>
        <taxon>Magnoliopsida</taxon>
        <taxon>eudicotyledons</taxon>
        <taxon>Gunneridae</taxon>
        <taxon>Pentapetalae</taxon>
        <taxon>rosids</taxon>
        <taxon>malvids</taxon>
        <taxon>Malvales</taxon>
        <taxon>Malvaceae</taxon>
        <taxon>Malvoideae</taxon>
        <taxon>Gossypium</taxon>
    </lineage>
</organism>
<dbReference type="SUPFAM" id="SSF53383">
    <property type="entry name" value="PLP-dependent transferases"/>
    <property type="match status" value="1"/>
</dbReference>
<protein>
    <submittedName>
        <fullName evidence="2">Uncharacterized protein</fullName>
    </submittedName>
</protein>
<sequence length="73" mass="8242">MGSESRKKLLPLDPVTFSNESKAVIDFIVDYYENVEKYPVQSTIEPGYLSAMLPDSAPYFPEPLQDILEDVSN</sequence>
<dbReference type="InterPro" id="IPR010977">
    <property type="entry name" value="Aromatic_deC"/>
</dbReference>
<dbReference type="EMBL" id="JARKNE010000013">
    <property type="protein sequence ID" value="KAK5772963.1"/>
    <property type="molecule type" value="Genomic_DNA"/>
</dbReference>
<accession>A0ABR0MI94</accession>
<dbReference type="InterPro" id="IPR015424">
    <property type="entry name" value="PyrdxlP-dep_Trfase"/>
</dbReference>
<proteinExistence type="predicted"/>
<keyword evidence="1" id="KW-0210">Decarboxylase</keyword>
<gene>
    <name evidence="2" type="ORF">PVK06_049265</name>
</gene>
<evidence type="ECO:0000256" key="1">
    <source>
        <dbReference type="ARBA" id="ARBA00022793"/>
    </source>
</evidence>
<dbReference type="PRINTS" id="PR00800">
    <property type="entry name" value="YHDCRBOXLASE"/>
</dbReference>
<dbReference type="PANTHER" id="PTHR11999">
    <property type="entry name" value="GROUP II PYRIDOXAL-5-PHOSPHATE DECARBOXYLASE"/>
    <property type="match status" value="1"/>
</dbReference>